<reference evidence="10 11" key="1">
    <citation type="submission" date="2019-01" db="EMBL/GenBank/DDBJ databases">
        <title>Sequencing of cultivated peanut Arachis hypogaea provides insights into genome evolution and oil improvement.</title>
        <authorList>
            <person name="Chen X."/>
        </authorList>
    </citation>
    <scope>NUCLEOTIDE SEQUENCE [LARGE SCALE GENOMIC DNA]</scope>
    <source>
        <strain evidence="11">cv. Fuhuasheng</strain>
        <tissue evidence="10">Leaves</tissue>
    </source>
</reference>
<dbReference type="FunFam" id="2.60.40.1180:FF:000008">
    <property type="entry name" value="Alpha-galactosidase"/>
    <property type="match status" value="1"/>
</dbReference>
<comment type="catalytic activity">
    <reaction evidence="1 8">
        <text>Hydrolysis of terminal, non-reducing alpha-D-galactose residues in alpha-D-galactosides, including galactose oligosaccharides, galactomannans and galactolipids.</text>
        <dbReference type="EC" id="3.2.1.22"/>
    </reaction>
</comment>
<name>A0A445B5X3_ARAHY</name>
<dbReference type="InterPro" id="IPR000111">
    <property type="entry name" value="Glyco_hydro_27/36_CS"/>
</dbReference>
<dbReference type="GO" id="GO:0005975">
    <property type="term" value="P:carbohydrate metabolic process"/>
    <property type="evidence" value="ECO:0007669"/>
    <property type="project" value="InterPro"/>
</dbReference>
<dbReference type="Proteomes" id="UP000289738">
    <property type="component" value="Chromosome A10"/>
</dbReference>
<dbReference type="Gene3D" id="3.20.20.70">
    <property type="entry name" value="Aldolase class I"/>
    <property type="match status" value="2"/>
</dbReference>
<accession>A0A445B5X3</accession>
<dbReference type="Gene3D" id="2.60.40.1180">
    <property type="entry name" value="Golgi alpha-mannosidase II"/>
    <property type="match status" value="1"/>
</dbReference>
<dbReference type="SUPFAM" id="SSF51445">
    <property type="entry name" value="(Trans)glycosidases"/>
    <property type="match status" value="1"/>
</dbReference>
<keyword evidence="6 8" id="KW-1015">Disulfide bond</keyword>
<evidence type="ECO:0000256" key="6">
    <source>
        <dbReference type="ARBA" id="ARBA00023157"/>
    </source>
</evidence>
<dbReference type="EMBL" id="SDMP01000010">
    <property type="protein sequence ID" value="RYR34026.1"/>
    <property type="molecule type" value="Genomic_DNA"/>
</dbReference>
<comment type="caution">
    <text evidence="10">The sequence shown here is derived from an EMBL/GenBank/DDBJ whole genome shotgun (WGS) entry which is preliminary data.</text>
</comment>
<organism evidence="10 11">
    <name type="scientific">Arachis hypogaea</name>
    <name type="common">Peanut</name>
    <dbReference type="NCBI Taxonomy" id="3818"/>
    <lineage>
        <taxon>Eukaryota</taxon>
        <taxon>Viridiplantae</taxon>
        <taxon>Streptophyta</taxon>
        <taxon>Embryophyta</taxon>
        <taxon>Tracheophyta</taxon>
        <taxon>Spermatophyta</taxon>
        <taxon>Magnoliopsida</taxon>
        <taxon>eudicotyledons</taxon>
        <taxon>Gunneridae</taxon>
        <taxon>Pentapetalae</taxon>
        <taxon>rosids</taxon>
        <taxon>fabids</taxon>
        <taxon>Fabales</taxon>
        <taxon>Fabaceae</taxon>
        <taxon>Papilionoideae</taxon>
        <taxon>50 kb inversion clade</taxon>
        <taxon>dalbergioids sensu lato</taxon>
        <taxon>Dalbergieae</taxon>
        <taxon>Pterocarpus clade</taxon>
        <taxon>Arachis</taxon>
    </lineage>
</organism>
<dbReference type="InterPro" id="IPR002241">
    <property type="entry name" value="Glyco_hydro_27"/>
</dbReference>
<dbReference type="STRING" id="3818.A0A445B5X3"/>
<dbReference type="InterPro" id="IPR041233">
    <property type="entry name" value="Melibiase_C"/>
</dbReference>
<dbReference type="InterPro" id="IPR013780">
    <property type="entry name" value="Glyco_hydro_b"/>
</dbReference>
<evidence type="ECO:0000256" key="3">
    <source>
        <dbReference type="ARBA" id="ARBA00012755"/>
    </source>
</evidence>
<dbReference type="PANTHER" id="PTHR11452">
    <property type="entry name" value="ALPHA-GALACTOSIDASE/ALPHA-N-ACETYLGALACTOSAMINIDASE"/>
    <property type="match status" value="1"/>
</dbReference>
<evidence type="ECO:0000313" key="10">
    <source>
        <dbReference type="EMBL" id="RYR34026.1"/>
    </source>
</evidence>
<keyword evidence="11" id="KW-1185">Reference proteome</keyword>
<dbReference type="InterPro" id="IPR013785">
    <property type="entry name" value="Aldolase_TIM"/>
</dbReference>
<evidence type="ECO:0000256" key="4">
    <source>
        <dbReference type="ARBA" id="ARBA00022729"/>
    </source>
</evidence>
<evidence type="ECO:0000259" key="9">
    <source>
        <dbReference type="Pfam" id="PF17801"/>
    </source>
</evidence>
<gene>
    <name evidence="10" type="ORF">Ahy_A10g048738</name>
</gene>
<keyword evidence="4" id="KW-0732">Signal</keyword>
<feature type="domain" description="Alpha galactosidase C-terminal" evidence="9">
    <location>
        <begin position="398"/>
        <end position="473"/>
    </location>
</feature>
<keyword evidence="5 8" id="KW-0378">Hydrolase</keyword>
<evidence type="ECO:0000256" key="7">
    <source>
        <dbReference type="ARBA" id="ARBA00023295"/>
    </source>
</evidence>
<dbReference type="Pfam" id="PF16499">
    <property type="entry name" value="Melibiase_2"/>
    <property type="match status" value="2"/>
</dbReference>
<dbReference type="PROSITE" id="PS00512">
    <property type="entry name" value="ALPHA_GALACTOSIDASE"/>
    <property type="match status" value="1"/>
</dbReference>
<proteinExistence type="inferred from homology"/>
<comment type="similarity">
    <text evidence="2 8">Belongs to the glycosyl hydrolase 27 family.</text>
</comment>
<dbReference type="AlphaFoldDB" id="A0A445B5X3"/>
<dbReference type="InterPro" id="IPR017853">
    <property type="entry name" value="GH"/>
</dbReference>
<evidence type="ECO:0000256" key="5">
    <source>
        <dbReference type="ARBA" id="ARBA00022801"/>
    </source>
</evidence>
<protein>
    <recommendedName>
        <fullName evidence="3 8">Alpha-galactosidase</fullName>
        <ecNumber evidence="3 8">3.2.1.22</ecNumber>
    </recommendedName>
    <alternativeName>
        <fullName evidence="8">Melibiase</fullName>
    </alternativeName>
</protein>
<evidence type="ECO:0000256" key="1">
    <source>
        <dbReference type="ARBA" id="ARBA00001255"/>
    </source>
</evidence>
<dbReference type="CDD" id="cd14792">
    <property type="entry name" value="GH27"/>
    <property type="match status" value="1"/>
</dbReference>
<dbReference type="PRINTS" id="PR00740">
    <property type="entry name" value="GLHYDRLASE27"/>
</dbReference>
<dbReference type="EC" id="3.2.1.22" evidence="3 8"/>
<dbReference type="GO" id="GO:0004557">
    <property type="term" value="F:alpha-galactosidase activity"/>
    <property type="evidence" value="ECO:0007669"/>
    <property type="project" value="UniProtKB-EC"/>
</dbReference>
<evidence type="ECO:0000256" key="2">
    <source>
        <dbReference type="ARBA" id="ARBA00009743"/>
    </source>
</evidence>
<evidence type="ECO:0000256" key="8">
    <source>
        <dbReference type="RuleBase" id="RU361168"/>
    </source>
</evidence>
<dbReference type="PANTHER" id="PTHR11452:SF75">
    <property type="entry name" value="ALPHA-GALACTOSIDASE MEL1"/>
    <property type="match status" value="1"/>
</dbReference>
<evidence type="ECO:0000313" key="11">
    <source>
        <dbReference type="Proteomes" id="UP000289738"/>
    </source>
</evidence>
<dbReference type="Pfam" id="PF17801">
    <property type="entry name" value="Melibiase_C"/>
    <property type="match status" value="1"/>
</dbReference>
<sequence>MAKQKQSSTYLFYSAILLFTIFCVSSVLVSARVHPILQSFNQKPIFRSNFHSIYDTSNYGTFQLSNGLAKTPQMGWNSWNFFACNINETVIKETADALISTGLADLGYVYVNIDDCWSSVTRNLKGQLVPDEKTFPSGIKALADYVHEKGLKLGRLLVKSDQDRFSMKRMMQLCLPLGLDSNILSYTFEIVSDILHVIGNCRCLRNESTAYVVMELINDLYLHRYYVSIALKGIDYLKYDNCYNLGIPPKKRYPPMRDALNATGRTIFYSLCEWGVDDPALWAGTVGNSWRTTEDINDTWASMSNIADLNDKWAAYAGPGGWNDPDMLEVGNGGMTYQEYRAHFSIWALMKAPLLIGCDVRNMTIETIEILTNKEVIDINQDPLGVQGRKVYVSGKDGCNQVWAGPLSGDRLAVALWNRCSNATTITASWNTIGLESGIRVSVRDLWQHKTLTSDAVSSFSAHVDAHDCHFYIFTPSPSVSHSVE</sequence>
<keyword evidence="7 8" id="KW-0326">Glycosidase</keyword>
<dbReference type="SUPFAM" id="SSF51011">
    <property type="entry name" value="Glycosyl hydrolase domain"/>
    <property type="match status" value="1"/>
</dbReference>